<dbReference type="Proteomes" id="UP000688137">
    <property type="component" value="Unassembled WGS sequence"/>
</dbReference>
<keyword evidence="2" id="KW-1185">Reference proteome</keyword>
<dbReference type="OMA" id="DCNNEEF"/>
<reference evidence="1" key="1">
    <citation type="submission" date="2021-01" db="EMBL/GenBank/DDBJ databases">
        <authorList>
            <consortium name="Genoscope - CEA"/>
            <person name="William W."/>
        </authorList>
    </citation>
    <scope>NUCLEOTIDE SEQUENCE</scope>
</reference>
<dbReference type="EMBL" id="CAJJDM010000095">
    <property type="protein sequence ID" value="CAD8092956.1"/>
    <property type="molecule type" value="Genomic_DNA"/>
</dbReference>
<name>A0A8S1NSB3_PARPR</name>
<accession>A0A8S1NSB3</accession>
<evidence type="ECO:0000313" key="1">
    <source>
        <dbReference type="EMBL" id="CAD8092956.1"/>
    </source>
</evidence>
<organism evidence="1 2">
    <name type="scientific">Paramecium primaurelia</name>
    <dbReference type="NCBI Taxonomy" id="5886"/>
    <lineage>
        <taxon>Eukaryota</taxon>
        <taxon>Sar</taxon>
        <taxon>Alveolata</taxon>
        <taxon>Ciliophora</taxon>
        <taxon>Intramacronucleata</taxon>
        <taxon>Oligohymenophorea</taxon>
        <taxon>Peniculida</taxon>
        <taxon>Parameciidae</taxon>
        <taxon>Paramecium</taxon>
    </lineage>
</organism>
<dbReference type="AlphaFoldDB" id="A0A8S1NSB3"/>
<comment type="caution">
    <text evidence="1">The sequence shown here is derived from an EMBL/GenBank/DDBJ whole genome shotgun (WGS) entry which is preliminary data.</text>
</comment>
<proteinExistence type="predicted"/>
<gene>
    <name evidence="1" type="ORF">PPRIM_AZ9-3.1.T0920048</name>
</gene>
<protein>
    <submittedName>
        <fullName evidence="1">Uncharacterized protein</fullName>
    </submittedName>
</protein>
<sequence length="391" mass="45706">MNIKFVYNQKTHKISAKNQTLAEVKSAIQNIYPNELQNGFTLYVTLDQTQNPYQLQDEQFFSRIKDLYTYLGWQSIKFVVKDINNPQLTADDINTLNQSVIVKSNVQLTQFDDILLKKVSDQPKEQKKEIKQSNNSNQQTNVVEGFAQEIIQQINKLSLQDIDYNNEEFKKFVIEQVDERLVFHGIIQNNNNNNNNNNKKEQIQKEQPIVPQYKMQVIYKQNNQIQMEIGKPYKWEIHLKNDGNVLWKKGIVKLVGIAGTYKDLKIELQNDVKPQDQGLFACILNPPVQEVNNVNNEFKLAHFNGNKPEFFGQKICFCLFVKNKNEKNEKPSTITQKDAKFDATINDNKLQKIQKLSEFLRIPHQQSQSFIEENQNLNIEQLIEAYLAKKY</sequence>
<evidence type="ECO:0000313" key="2">
    <source>
        <dbReference type="Proteomes" id="UP000688137"/>
    </source>
</evidence>